<evidence type="ECO:0000313" key="2">
    <source>
        <dbReference type="EMBL" id="KAJ1191187.1"/>
    </source>
</evidence>
<dbReference type="SUPFAM" id="SSF90257">
    <property type="entry name" value="Myosin rod fragments"/>
    <property type="match status" value="1"/>
</dbReference>
<dbReference type="Proteomes" id="UP001066276">
    <property type="component" value="Chromosome 2_2"/>
</dbReference>
<keyword evidence="3" id="KW-1185">Reference proteome</keyword>
<proteinExistence type="predicted"/>
<protein>
    <submittedName>
        <fullName evidence="2">Uncharacterized protein</fullName>
    </submittedName>
</protein>
<evidence type="ECO:0000313" key="3">
    <source>
        <dbReference type="Proteomes" id="UP001066276"/>
    </source>
</evidence>
<organism evidence="2 3">
    <name type="scientific">Pleurodeles waltl</name>
    <name type="common">Iberian ribbed newt</name>
    <dbReference type="NCBI Taxonomy" id="8319"/>
    <lineage>
        <taxon>Eukaryota</taxon>
        <taxon>Metazoa</taxon>
        <taxon>Chordata</taxon>
        <taxon>Craniata</taxon>
        <taxon>Vertebrata</taxon>
        <taxon>Euteleostomi</taxon>
        <taxon>Amphibia</taxon>
        <taxon>Batrachia</taxon>
        <taxon>Caudata</taxon>
        <taxon>Salamandroidea</taxon>
        <taxon>Salamandridae</taxon>
        <taxon>Pleurodelinae</taxon>
        <taxon>Pleurodeles</taxon>
    </lineage>
</organism>
<name>A0AAV7URA4_PLEWA</name>
<accession>A0AAV7URA4</accession>
<feature type="coiled-coil region" evidence="1">
    <location>
        <begin position="36"/>
        <end position="77"/>
    </location>
</feature>
<reference evidence="2" key="1">
    <citation type="journal article" date="2022" name="bioRxiv">
        <title>Sequencing and chromosome-scale assembly of the giantPleurodeles waltlgenome.</title>
        <authorList>
            <person name="Brown T."/>
            <person name="Elewa A."/>
            <person name="Iarovenko S."/>
            <person name="Subramanian E."/>
            <person name="Araus A.J."/>
            <person name="Petzold A."/>
            <person name="Susuki M."/>
            <person name="Suzuki K.-i.T."/>
            <person name="Hayashi T."/>
            <person name="Toyoda A."/>
            <person name="Oliveira C."/>
            <person name="Osipova E."/>
            <person name="Leigh N.D."/>
            <person name="Simon A."/>
            <person name="Yun M.H."/>
        </authorList>
    </citation>
    <scope>NUCLEOTIDE SEQUENCE</scope>
    <source>
        <strain evidence="2">20211129_DDA</strain>
        <tissue evidence="2">Liver</tissue>
    </source>
</reference>
<evidence type="ECO:0000256" key="1">
    <source>
        <dbReference type="SAM" id="Coils"/>
    </source>
</evidence>
<gene>
    <name evidence="2" type="ORF">NDU88_000503</name>
</gene>
<dbReference type="EMBL" id="JANPWB010000004">
    <property type="protein sequence ID" value="KAJ1191187.1"/>
    <property type="molecule type" value="Genomic_DNA"/>
</dbReference>
<keyword evidence="1" id="KW-0175">Coiled coil</keyword>
<comment type="caution">
    <text evidence="2">The sequence shown here is derived from an EMBL/GenBank/DDBJ whole genome shotgun (WGS) entry which is preliminary data.</text>
</comment>
<dbReference type="AlphaFoldDB" id="A0AAV7URA4"/>
<sequence length="78" mass="8790">MDAKQALRYNIKPKIGAVTLDVNLLRADLHKVTDKVTTAEGQISGLQAINKRLEKQVQDLTKKQAEMEVQLEDQECRA</sequence>